<evidence type="ECO:0000256" key="2">
    <source>
        <dbReference type="SAM" id="Phobius"/>
    </source>
</evidence>
<dbReference type="PANTHER" id="PTHR30373:SF2">
    <property type="entry name" value="UPF0603 PROTEIN YGCG"/>
    <property type="match status" value="1"/>
</dbReference>
<dbReference type="PANTHER" id="PTHR30373">
    <property type="entry name" value="UPF0603 PROTEIN YGCG"/>
    <property type="match status" value="1"/>
</dbReference>
<dbReference type="AlphaFoldDB" id="A0A9D0ZN07"/>
<sequence length="299" mass="31406">DGANVIDYETEGHIVFCNDVLAEACGAQIVFVTVDTVGSASIDDYALELFNAWNIGDAQKQNGFLVLMAIDDDNYYALPGTGLDLELSAGVIKQYLDEHLEPDFADKDYDAGARKLFDALFERIAEICDANVTLAEGDARFEAYLATDDGAQEYEERRVAQEQYAPPRGGCTLIGFDCIGCTCGGFGLLLLIVLLLLAGIGGGFGYRRYRRFHPPVYPRPPRRWGPFWGGPRPGQHPHPPRPHSGGFGGNRGGFGGGSRGGGFGGGRGGFGGGSRGGGFGGGRSGGGGGSRGGGAGRGR</sequence>
<evidence type="ECO:0000313" key="5">
    <source>
        <dbReference type="Proteomes" id="UP000824260"/>
    </source>
</evidence>
<evidence type="ECO:0000259" key="3">
    <source>
        <dbReference type="Pfam" id="PF04536"/>
    </source>
</evidence>
<feature type="compositionally biased region" description="Gly residues" evidence="1">
    <location>
        <begin position="245"/>
        <end position="299"/>
    </location>
</feature>
<organism evidence="4 5">
    <name type="scientific">Candidatus Pullichristensenella stercorigallinarum</name>
    <dbReference type="NCBI Taxonomy" id="2840909"/>
    <lineage>
        <taxon>Bacteria</taxon>
        <taxon>Bacillati</taxon>
        <taxon>Bacillota</taxon>
        <taxon>Clostridia</taxon>
        <taxon>Candidatus Pullichristensenella</taxon>
    </lineage>
</organism>
<reference evidence="4" key="2">
    <citation type="journal article" date="2021" name="PeerJ">
        <title>Extensive microbial diversity within the chicken gut microbiome revealed by metagenomics and culture.</title>
        <authorList>
            <person name="Gilroy R."/>
            <person name="Ravi A."/>
            <person name="Getino M."/>
            <person name="Pursley I."/>
            <person name="Horton D.L."/>
            <person name="Alikhan N.F."/>
            <person name="Baker D."/>
            <person name="Gharbi K."/>
            <person name="Hall N."/>
            <person name="Watson M."/>
            <person name="Adriaenssens E.M."/>
            <person name="Foster-Nyarko E."/>
            <person name="Jarju S."/>
            <person name="Secka A."/>
            <person name="Antonio M."/>
            <person name="Oren A."/>
            <person name="Chaudhuri R.R."/>
            <person name="La Ragione R."/>
            <person name="Hildebrand F."/>
            <person name="Pallen M.J."/>
        </authorList>
    </citation>
    <scope>NUCLEOTIDE SEQUENCE</scope>
    <source>
        <strain evidence="4">ChiSjej6B24-2974</strain>
    </source>
</reference>
<feature type="non-terminal residue" evidence="4">
    <location>
        <position position="1"/>
    </location>
</feature>
<keyword evidence="2" id="KW-0472">Membrane</keyword>
<evidence type="ECO:0000313" key="4">
    <source>
        <dbReference type="EMBL" id="HIQ83425.1"/>
    </source>
</evidence>
<dbReference type="Proteomes" id="UP000824260">
    <property type="component" value="Unassembled WGS sequence"/>
</dbReference>
<keyword evidence="2" id="KW-1133">Transmembrane helix</keyword>
<dbReference type="Pfam" id="PF04536">
    <property type="entry name" value="TPM_phosphatase"/>
    <property type="match status" value="1"/>
</dbReference>
<feature type="domain" description="TPM" evidence="3">
    <location>
        <begin position="1"/>
        <end position="121"/>
    </location>
</feature>
<evidence type="ECO:0000256" key="1">
    <source>
        <dbReference type="SAM" id="MobiDB-lite"/>
    </source>
</evidence>
<keyword evidence="2" id="KW-0812">Transmembrane</keyword>
<comment type="caution">
    <text evidence="4">The sequence shown here is derived from an EMBL/GenBank/DDBJ whole genome shotgun (WGS) entry which is preliminary data.</text>
</comment>
<dbReference type="InterPro" id="IPR007621">
    <property type="entry name" value="TPM_dom"/>
</dbReference>
<gene>
    <name evidence="4" type="ORF">IAA52_10040</name>
</gene>
<name>A0A9D0ZN07_9FIRM</name>
<dbReference type="EMBL" id="DVFZ01000099">
    <property type="protein sequence ID" value="HIQ83425.1"/>
    <property type="molecule type" value="Genomic_DNA"/>
</dbReference>
<dbReference type="Gene3D" id="3.10.310.50">
    <property type="match status" value="1"/>
</dbReference>
<reference evidence="4" key="1">
    <citation type="submission" date="2020-10" db="EMBL/GenBank/DDBJ databases">
        <authorList>
            <person name="Gilroy R."/>
        </authorList>
    </citation>
    <scope>NUCLEOTIDE SEQUENCE</scope>
    <source>
        <strain evidence="4">ChiSjej6B24-2974</strain>
    </source>
</reference>
<feature type="transmembrane region" description="Helical" evidence="2">
    <location>
        <begin position="186"/>
        <end position="206"/>
    </location>
</feature>
<proteinExistence type="predicted"/>
<accession>A0A9D0ZN07</accession>
<protein>
    <submittedName>
        <fullName evidence="4">TPM domain-containing protein</fullName>
    </submittedName>
</protein>
<feature type="region of interest" description="Disordered" evidence="1">
    <location>
        <begin position="227"/>
        <end position="299"/>
    </location>
</feature>